<sequence>MSLNTGNNTLDSLIYSSWYGARGTPVQLTYSFLTRSPGNASADDRNGFRAMTATQESAVRDALSKWSAVANITFTETVSNSGNLLFGTNNQGTGSSAYAYLPTSGVTSLAMYTNTQNNYNYVFTPGTYGPTVLVHEIGHLLGLKHPGDYDSTGATTDGPFLPAATDNGDYTQMSYNHPTSWSINRTYATTPMLYDIQAIQYLYGANMSYHAGDDTYAFTSGSAPLCVWDGGGNNTFDFSACFGGTTINLNAGAFSETSYGMKNVSIAYGVAVQKAIAGSGGSTIYANDLGNTLVGGNGADVFHEGGGNDTIAGGAGSDTVVFEGTFARYSITSTAAGLTVSGDGIDLLTGIETLRFDDRTVLVSDLAGALAGGAGNDRLTAPLGNVSIDGGAGLDTVVFGGNVGAYQVTAKAGTVTVSGNGVTDLLVNVERLAFADGALALDTQTGTAGQVYRLYEATLERAPDAGGMGFWLAARDNGVPMESLAQSFIASPEFVGKYGNLDNSAFVHQLYLNVLDREPDSSGFAWHVANLERGVSRETTVLNFSESPEFIASLVGEIPVGVAYTPFAG</sequence>
<dbReference type="InterPro" id="IPR038255">
    <property type="entry name" value="PBS_linker_sf"/>
</dbReference>
<dbReference type="Proteomes" id="UP000619512">
    <property type="component" value="Unassembled WGS sequence"/>
</dbReference>
<dbReference type="Gene3D" id="1.10.3130.20">
    <property type="entry name" value="Phycobilisome linker domain"/>
    <property type="match status" value="1"/>
</dbReference>
<dbReference type="EMBL" id="BMWW01000009">
    <property type="protein sequence ID" value="GGZ05250.1"/>
    <property type="molecule type" value="Genomic_DNA"/>
</dbReference>
<accession>A0A4P7BBA5</accession>
<dbReference type="GO" id="GO:0031012">
    <property type="term" value="C:extracellular matrix"/>
    <property type="evidence" value="ECO:0007669"/>
    <property type="project" value="InterPro"/>
</dbReference>
<dbReference type="GO" id="GO:0006508">
    <property type="term" value="P:proteolysis"/>
    <property type="evidence" value="ECO:0007669"/>
    <property type="project" value="UniProtKB-KW"/>
</dbReference>
<dbReference type="AlphaFoldDB" id="A0A4P7BBA5"/>
<dbReference type="InterPro" id="IPR006026">
    <property type="entry name" value="Peptidase_Metallo"/>
</dbReference>
<dbReference type="Gene3D" id="2.150.10.10">
    <property type="entry name" value="Serralysin-like metalloprotease, C-terminal"/>
    <property type="match status" value="1"/>
</dbReference>
<dbReference type="EMBL" id="CP038026">
    <property type="protein sequence ID" value="QBQ35182.1"/>
    <property type="molecule type" value="Genomic_DNA"/>
</dbReference>
<evidence type="ECO:0000313" key="16">
    <source>
        <dbReference type="Proteomes" id="UP000619512"/>
    </source>
</evidence>
<dbReference type="GO" id="GO:0004222">
    <property type="term" value="F:metalloendopeptidase activity"/>
    <property type="evidence" value="ECO:0007669"/>
    <property type="project" value="InterPro"/>
</dbReference>
<dbReference type="GO" id="GO:0008270">
    <property type="term" value="F:zinc ion binding"/>
    <property type="evidence" value="ECO:0007669"/>
    <property type="project" value="InterPro"/>
</dbReference>
<dbReference type="OrthoDB" id="480426at2"/>
<dbReference type="SUPFAM" id="SSF51120">
    <property type="entry name" value="beta-Roll"/>
    <property type="match status" value="2"/>
</dbReference>
<evidence type="ECO:0000256" key="3">
    <source>
        <dbReference type="ARBA" id="ARBA00010370"/>
    </source>
</evidence>
<keyword evidence="6" id="KW-0479">Metal-binding</keyword>
<dbReference type="InterPro" id="IPR025282">
    <property type="entry name" value="DUF4214"/>
</dbReference>
<evidence type="ECO:0000256" key="6">
    <source>
        <dbReference type="ARBA" id="ARBA00022723"/>
    </source>
</evidence>
<keyword evidence="11" id="KW-0482">Metalloprotease</keyword>
<comment type="similarity">
    <text evidence="3">Belongs to the peptidase M10A family.</text>
</comment>
<evidence type="ECO:0000256" key="11">
    <source>
        <dbReference type="ARBA" id="ARBA00023049"/>
    </source>
</evidence>
<evidence type="ECO:0000256" key="1">
    <source>
        <dbReference type="ARBA" id="ARBA00001947"/>
    </source>
</evidence>
<dbReference type="PANTHER" id="PTHR10201:SF291">
    <property type="entry name" value="MATRIX METALLOPROTEINASE 1, ISOFORM C-RELATED"/>
    <property type="match status" value="1"/>
</dbReference>
<dbReference type="RefSeq" id="WP_134383422.1">
    <property type="nucleotide sequence ID" value="NZ_BMWW01000009.1"/>
</dbReference>
<dbReference type="Proteomes" id="UP000294359">
    <property type="component" value="Chromosome"/>
</dbReference>
<evidence type="ECO:0000313" key="13">
    <source>
        <dbReference type="EMBL" id="GGZ05250.1"/>
    </source>
</evidence>
<dbReference type="SMART" id="SM00235">
    <property type="entry name" value="ZnMc"/>
    <property type="match status" value="1"/>
</dbReference>
<keyword evidence="8" id="KW-0677">Repeat</keyword>
<dbReference type="Pfam" id="PF08548">
    <property type="entry name" value="Peptidase_M10_C"/>
    <property type="match status" value="1"/>
</dbReference>
<dbReference type="InterPro" id="IPR011049">
    <property type="entry name" value="Serralysin-like_metalloprot_C"/>
</dbReference>
<evidence type="ECO:0000313" key="14">
    <source>
        <dbReference type="EMBL" id="QBQ35182.1"/>
    </source>
</evidence>
<comment type="cofactor">
    <cofactor evidence="1">
        <name>Zn(2+)</name>
        <dbReference type="ChEBI" id="CHEBI:29105"/>
    </cofactor>
</comment>
<dbReference type="Pfam" id="PF13946">
    <property type="entry name" value="DUF4214"/>
    <property type="match status" value="1"/>
</dbReference>
<dbReference type="Pfam" id="PF00413">
    <property type="entry name" value="Peptidase_M10"/>
    <property type="match status" value="1"/>
</dbReference>
<protein>
    <submittedName>
        <fullName evidence="14">DUF4214 domain-containing protein</fullName>
    </submittedName>
</protein>
<organism evidence="13 16">
    <name type="scientific">Pseudoduganella plicata</name>
    <dbReference type="NCBI Taxonomy" id="321984"/>
    <lineage>
        <taxon>Bacteria</taxon>
        <taxon>Pseudomonadati</taxon>
        <taxon>Pseudomonadota</taxon>
        <taxon>Betaproteobacteria</taxon>
        <taxon>Burkholderiales</taxon>
        <taxon>Oxalobacteraceae</taxon>
        <taxon>Telluria group</taxon>
        <taxon>Pseudoduganella</taxon>
    </lineage>
</organism>
<dbReference type="PRINTS" id="PR00313">
    <property type="entry name" value="CABNDNGRPT"/>
</dbReference>
<evidence type="ECO:0000256" key="8">
    <source>
        <dbReference type="ARBA" id="ARBA00022737"/>
    </source>
</evidence>
<keyword evidence="4" id="KW-0964">Secreted</keyword>
<evidence type="ECO:0000259" key="12">
    <source>
        <dbReference type="SMART" id="SM00235"/>
    </source>
</evidence>
<dbReference type="InterPro" id="IPR034033">
    <property type="entry name" value="Serralysin-like"/>
</dbReference>
<dbReference type="SUPFAM" id="SSF55486">
    <property type="entry name" value="Metalloproteases ('zincins'), catalytic domain"/>
    <property type="match status" value="1"/>
</dbReference>
<keyword evidence="10" id="KW-0862">Zinc</keyword>
<dbReference type="InterPro" id="IPR024079">
    <property type="entry name" value="MetalloPept_cat_dom_sf"/>
</dbReference>
<keyword evidence="15" id="KW-1185">Reference proteome</keyword>
<dbReference type="GO" id="GO:0030198">
    <property type="term" value="P:extracellular matrix organization"/>
    <property type="evidence" value="ECO:0007669"/>
    <property type="project" value="TreeGrafter"/>
</dbReference>
<dbReference type="CDD" id="cd04277">
    <property type="entry name" value="ZnMc_serralysin_like"/>
    <property type="match status" value="1"/>
</dbReference>
<reference evidence="14 15" key="2">
    <citation type="submission" date="2019-03" db="EMBL/GenBank/DDBJ databases">
        <title>Draft Genome Sequences of Six Type Strains of the Genus Massilia.</title>
        <authorList>
            <person name="Miess H."/>
            <person name="Frediansyhah A."/>
            <person name="Gross H."/>
        </authorList>
    </citation>
    <scope>NUCLEOTIDE SEQUENCE [LARGE SCALE GENOMIC DNA]</scope>
    <source>
        <strain evidence="14 15">DSM 17505</strain>
    </source>
</reference>
<evidence type="ECO:0000256" key="9">
    <source>
        <dbReference type="ARBA" id="ARBA00022801"/>
    </source>
</evidence>
<dbReference type="PANTHER" id="PTHR10201">
    <property type="entry name" value="MATRIX METALLOPROTEINASE"/>
    <property type="match status" value="1"/>
</dbReference>
<keyword evidence="5" id="KW-0645">Protease</keyword>
<dbReference type="GO" id="GO:0030574">
    <property type="term" value="P:collagen catabolic process"/>
    <property type="evidence" value="ECO:0007669"/>
    <property type="project" value="TreeGrafter"/>
</dbReference>
<dbReference type="InterPro" id="IPR013858">
    <property type="entry name" value="Peptidase_M10B_C"/>
</dbReference>
<proteinExistence type="inferred from homology"/>
<reference evidence="13" key="1">
    <citation type="journal article" date="2014" name="Int. J. Syst. Evol. Microbiol.">
        <title>Complete genome sequence of Corynebacterium casei LMG S-19264T (=DSM 44701T), isolated from a smear-ripened cheese.</title>
        <authorList>
            <consortium name="US DOE Joint Genome Institute (JGI-PGF)"/>
            <person name="Walter F."/>
            <person name="Albersmeier A."/>
            <person name="Kalinowski J."/>
            <person name="Ruckert C."/>
        </authorList>
    </citation>
    <scope>NUCLEOTIDE SEQUENCE</scope>
    <source>
        <strain evidence="13">KCTC 12344</strain>
    </source>
</reference>
<gene>
    <name evidence="14" type="ORF">E1742_02620</name>
    <name evidence="13" type="ORF">GCM10007388_43600</name>
</gene>
<dbReference type="Gene3D" id="3.40.390.10">
    <property type="entry name" value="Collagenase (Catalytic Domain)"/>
    <property type="match status" value="1"/>
</dbReference>
<name>A0A4P7BBA5_9BURK</name>
<evidence type="ECO:0000256" key="5">
    <source>
        <dbReference type="ARBA" id="ARBA00022670"/>
    </source>
</evidence>
<comment type="subcellular location">
    <subcellularLocation>
        <location evidence="2">Secreted</location>
    </subcellularLocation>
</comment>
<keyword evidence="9" id="KW-0378">Hydrolase</keyword>
<dbReference type="GO" id="GO:0005615">
    <property type="term" value="C:extracellular space"/>
    <property type="evidence" value="ECO:0007669"/>
    <property type="project" value="InterPro"/>
</dbReference>
<evidence type="ECO:0000256" key="7">
    <source>
        <dbReference type="ARBA" id="ARBA00022729"/>
    </source>
</evidence>
<evidence type="ECO:0000313" key="15">
    <source>
        <dbReference type="Proteomes" id="UP000294359"/>
    </source>
</evidence>
<dbReference type="GO" id="GO:0005509">
    <property type="term" value="F:calcium ion binding"/>
    <property type="evidence" value="ECO:0007669"/>
    <property type="project" value="InterPro"/>
</dbReference>
<reference evidence="13" key="3">
    <citation type="submission" date="2022-12" db="EMBL/GenBank/DDBJ databases">
        <authorList>
            <person name="Sun Q."/>
            <person name="Kim S."/>
        </authorList>
    </citation>
    <scope>NUCLEOTIDE SEQUENCE</scope>
    <source>
        <strain evidence="13">KCTC 12344</strain>
    </source>
</reference>
<evidence type="ECO:0000256" key="2">
    <source>
        <dbReference type="ARBA" id="ARBA00004613"/>
    </source>
</evidence>
<evidence type="ECO:0000256" key="4">
    <source>
        <dbReference type="ARBA" id="ARBA00022525"/>
    </source>
</evidence>
<feature type="domain" description="Peptidase metallopeptidase" evidence="12">
    <location>
        <begin position="11"/>
        <end position="189"/>
    </location>
</feature>
<evidence type="ECO:0000256" key="10">
    <source>
        <dbReference type="ARBA" id="ARBA00022833"/>
    </source>
</evidence>
<dbReference type="InterPro" id="IPR001818">
    <property type="entry name" value="Pept_M10_metallopeptidase"/>
</dbReference>
<keyword evidence="7" id="KW-0732">Signal</keyword>